<gene>
    <name evidence="1" type="ORF">NIES2119_09370</name>
</gene>
<dbReference type="Proteomes" id="UP000185860">
    <property type="component" value="Unassembled WGS sequence"/>
</dbReference>
<dbReference type="EMBL" id="MRCE01000007">
    <property type="protein sequence ID" value="OKH38787.1"/>
    <property type="molecule type" value="Genomic_DNA"/>
</dbReference>
<protein>
    <submittedName>
        <fullName evidence="1">Uncharacterized protein</fullName>
    </submittedName>
</protein>
<name>A0A1U7IN84_9CYAN</name>
<evidence type="ECO:0000313" key="2">
    <source>
        <dbReference type="Proteomes" id="UP000185860"/>
    </source>
</evidence>
<sequence length="131" mass="14134">MATISNQVLTLSDMVENGVNMVRVEIKYDVTFNTTEEFLQSIGFKFQEIIQILGVDAGSIIDQILLDKFMPVQNITVPAGGGTVSRKRTGKVSRAFLQEDPAAGDADEIRCSIQILPAAATEFTPVVSIAG</sequence>
<organism evidence="1 2">
    <name type="scientific">[Phormidium ambiguum] IAM M-71</name>
    <dbReference type="NCBI Taxonomy" id="454136"/>
    <lineage>
        <taxon>Bacteria</taxon>
        <taxon>Bacillati</taxon>
        <taxon>Cyanobacteriota</taxon>
        <taxon>Cyanophyceae</taxon>
        <taxon>Oscillatoriophycideae</taxon>
        <taxon>Aerosakkonematales</taxon>
        <taxon>Aerosakkonemataceae</taxon>
        <taxon>Floridanema</taxon>
    </lineage>
</organism>
<proteinExistence type="predicted"/>
<evidence type="ECO:0000313" key="1">
    <source>
        <dbReference type="EMBL" id="OKH38787.1"/>
    </source>
</evidence>
<dbReference type="AlphaFoldDB" id="A0A1U7IN84"/>
<comment type="caution">
    <text evidence="1">The sequence shown here is derived from an EMBL/GenBank/DDBJ whole genome shotgun (WGS) entry which is preliminary data.</text>
</comment>
<reference evidence="1 2" key="1">
    <citation type="submission" date="2016-11" db="EMBL/GenBank/DDBJ databases">
        <title>Draft Genome Sequences of Nine Cyanobacterial Strains from Diverse Habitats.</title>
        <authorList>
            <person name="Zhu T."/>
            <person name="Hou S."/>
            <person name="Lu X."/>
            <person name="Hess W.R."/>
        </authorList>
    </citation>
    <scope>NUCLEOTIDE SEQUENCE [LARGE SCALE GENOMIC DNA]</scope>
    <source>
        <strain evidence="1 2">IAM M-71</strain>
    </source>
</reference>
<accession>A0A1U7IN84</accession>
<dbReference type="OrthoDB" id="9963092at2"/>
<dbReference type="RefSeq" id="WP_073593199.1">
    <property type="nucleotide sequence ID" value="NZ_MRCE01000007.1"/>
</dbReference>